<keyword evidence="4" id="KW-0233">DNA recombination</keyword>
<dbReference type="InterPro" id="IPR013762">
    <property type="entry name" value="Integrase-like_cat_sf"/>
</dbReference>
<dbReference type="Proteomes" id="UP001143362">
    <property type="component" value="Unassembled WGS sequence"/>
</dbReference>
<organism evidence="6 7">
    <name type="scientific">Candidatus Litorirhabdus singularis</name>
    <dbReference type="NCBI Taxonomy" id="2518993"/>
    <lineage>
        <taxon>Bacteria</taxon>
        <taxon>Pseudomonadati</taxon>
        <taxon>Pseudomonadota</taxon>
        <taxon>Gammaproteobacteria</taxon>
        <taxon>Cellvibrionales</taxon>
        <taxon>Halieaceae</taxon>
        <taxon>Candidatus Litorirhabdus</taxon>
    </lineage>
</organism>
<gene>
    <name evidence="6" type="ORF">EYC98_17780</name>
</gene>
<protein>
    <submittedName>
        <fullName evidence="6">Site-specific integrase</fullName>
    </submittedName>
</protein>
<reference evidence="6" key="1">
    <citation type="submission" date="2019-02" db="EMBL/GenBank/DDBJ databases">
        <authorList>
            <person name="Li S.-H."/>
        </authorList>
    </citation>
    <scope>NUCLEOTIDE SEQUENCE</scope>
    <source>
        <strain evidence="6">IMCC14734</strain>
    </source>
</reference>
<keyword evidence="3" id="KW-0238">DNA-binding</keyword>
<dbReference type="InterPro" id="IPR011010">
    <property type="entry name" value="DNA_brk_join_enz"/>
</dbReference>
<dbReference type="PANTHER" id="PTHR30349:SF41">
    <property type="entry name" value="INTEGRASE_RECOMBINASE PROTEIN MJ0367-RELATED"/>
    <property type="match status" value="1"/>
</dbReference>
<comment type="caution">
    <text evidence="6">The sequence shown here is derived from an EMBL/GenBank/DDBJ whole genome shotgun (WGS) entry which is preliminary data.</text>
</comment>
<accession>A0ABT3TKB7</accession>
<evidence type="ECO:0000313" key="7">
    <source>
        <dbReference type="Proteomes" id="UP001143362"/>
    </source>
</evidence>
<dbReference type="Pfam" id="PF00589">
    <property type="entry name" value="Phage_integrase"/>
    <property type="match status" value="1"/>
</dbReference>
<dbReference type="PROSITE" id="PS51898">
    <property type="entry name" value="TYR_RECOMBINASE"/>
    <property type="match status" value="1"/>
</dbReference>
<evidence type="ECO:0000256" key="3">
    <source>
        <dbReference type="ARBA" id="ARBA00023125"/>
    </source>
</evidence>
<feature type="domain" description="Tyr recombinase" evidence="5">
    <location>
        <begin position="254"/>
        <end position="462"/>
    </location>
</feature>
<dbReference type="InterPro" id="IPR002104">
    <property type="entry name" value="Integrase_catalytic"/>
</dbReference>
<dbReference type="InterPro" id="IPR050090">
    <property type="entry name" value="Tyrosine_recombinase_XerCD"/>
</dbReference>
<evidence type="ECO:0000256" key="4">
    <source>
        <dbReference type="ARBA" id="ARBA00023172"/>
    </source>
</evidence>
<sequence length="482" mass="56395">MTRIIKTQINLGALPYFETNTDGKLVEGDIGEHTVRVLRYHRDRILPDFPLLSCPHRLRECMEFNLFLIDRRLGNFSLKKSKHTETEKRVWSEGHLASKKAPELKTESLIPIAKDLRKYLDWMIEQDISYEEIIAIPENYDPNSLDEAEALLPVWRFQQFLVKQVESQKLAFNRCQRILSNVRAFYLWSYKRSTVKFLPFSIHLKSISVKRKDDAEATFSMPGSKPVNMRAIESYVSNLSIPKTAKRKSRHPREGLSAYTAEELRLLMNTKIYAHRTYGLFIRCALFAGLRVFEVVQIDYKDIIDPAENRFSFSLNLVRKFDKSTNLRISPTLMQMLWGYTQDDIYTRRRLKHETRYGMNNPDHPLPLFINRDGERMSESTVTNTIQKCRLELKERGLPRLDRDFHDLRATFATYWAIALLKKGYTPNEIKAKLILLLSHETFKTTQLYLDFALEGKAGKHGAMEPWVVDIYQEVMDRVNAS</sequence>
<evidence type="ECO:0000256" key="2">
    <source>
        <dbReference type="ARBA" id="ARBA00022908"/>
    </source>
</evidence>
<dbReference type="Gene3D" id="1.10.443.10">
    <property type="entry name" value="Intergrase catalytic core"/>
    <property type="match status" value="1"/>
</dbReference>
<keyword evidence="2" id="KW-0229">DNA integration</keyword>
<name>A0ABT3TKB7_9GAMM</name>
<keyword evidence="7" id="KW-1185">Reference proteome</keyword>
<dbReference type="RefSeq" id="WP_279246748.1">
    <property type="nucleotide sequence ID" value="NZ_SHNN01000004.1"/>
</dbReference>
<evidence type="ECO:0000259" key="5">
    <source>
        <dbReference type="PROSITE" id="PS51898"/>
    </source>
</evidence>
<dbReference type="CDD" id="cd00397">
    <property type="entry name" value="DNA_BRE_C"/>
    <property type="match status" value="1"/>
</dbReference>
<dbReference type="SUPFAM" id="SSF56349">
    <property type="entry name" value="DNA breaking-rejoining enzymes"/>
    <property type="match status" value="1"/>
</dbReference>
<proteinExistence type="inferred from homology"/>
<comment type="similarity">
    <text evidence="1">Belongs to the 'phage' integrase family.</text>
</comment>
<evidence type="ECO:0000313" key="6">
    <source>
        <dbReference type="EMBL" id="MCX2982716.1"/>
    </source>
</evidence>
<dbReference type="PANTHER" id="PTHR30349">
    <property type="entry name" value="PHAGE INTEGRASE-RELATED"/>
    <property type="match status" value="1"/>
</dbReference>
<evidence type="ECO:0000256" key="1">
    <source>
        <dbReference type="ARBA" id="ARBA00008857"/>
    </source>
</evidence>
<dbReference type="EMBL" id="SHNN01000004">
    <property type="protein sequence ID" value="MCX2982716.1"/>
    <property type="molecule type" value="Genomic_DNA"/>
</dbReference>